<organism evidence="2 4">
    <name type="scientific">Neospora caninum (strain Liverpool)</name>
    <dbReference type="NCBI Taxonomy" id="572307"/>
    <lineage>
        <taxon>Eukaryota</taxon>
        <taxon>Sar</taxon>
        <taxon>Alveolata</taxon>
        <taxon>Apicomplexa</taxon>
        <taxon>Conoidasida</taxon>
        <taxon>Coccidia</taxon>
        <taxon>Eucoccidiorida</taxon>
        <taxon>Eimeriorina</taxon>
        <taxon>Sarcocystidae</taxon>
        <taxon>Neospora</taxon>
    </lineage>
</organism>
<evidence type="ECO:0000256" key="1">
    <source>
        <dbReference type="SAM" id="MobiDB-lite"/>
    </source>
</evidence>
<dbReference type="InParanoid" id="F0V9R8"/>
<accession>F0V9R8</accession>
<name>F0V9R8_NEOCL</name>
<dbReference type="Proteomes" id="UP000007494">
    <property type="component" value="Chromosome III"/>
</dbReference>
<feature type="region of interest" description="Disordered" evidence="1">
    <location>
        <begin position="418"/>
        <end position="483"/>
    </location>
</feature>
<evidence type="ECO:0000313" key="3">
    <source>
        <dbReference type="EMBL" id="CEL64830.1"/>
    </source>
</evidence>
<dbReference type="OMA" id="ICFREDE"/>
<feature type="region of interest" description="Disordered" evidence="1">
    <location>
        <begin position="533"/>
        <end position="567"/>
    </location>
</feature>
<dbReference type="OrthoDB" id="332787at2759"/>
<dbReference type="eggNOG" id="ENOG502QYN0">
    <property type="taxonomic scope" value="Eukaryota"/>
</dbReference>
<reference evidence="2" key="1">
    <citation type="submission" date="2011-02" db="EMBL/GenBank/DDBJ databases">
        <authorList>
            <person name="Aslett M."/>
        </authorList>
    </citation>
    <scope>NUCLEOTIDE SEQUENCE</scope>
    <source>
        <strain evidence="2">Liverpool</strain>
    </source>
</reference>
<evidence type="ECO:0000313" key="4">
    <source>
        <dbReference type="Proteomes" id="UP000007494"/>
    </source>
</evidence>
<feature type="compositionally biased region" description="Pro residues" evidence="1">
    <location>
        <begin position="439"/>
        <end position="458"/>
    </location>
</feature>
<proteinExistence type="predicted"/>
<feature type="compositionally biased region" description="Low complexity" evidence="1">
    <location>
        <begin position="459"/>
        <end position="476"/>
    </location>
</feature>
<protein>
    <submittedName>
        <fullName evidence="2">Uncharacterized protein</fullName>
    </submittedName>
</protein>
<dbReference type="GeneID" id="13446286"/>
<evidence type="ECO:0000313" key="2">
    <source>
        <dbReference type="EMBL" id="CBZ50229.1"/>
    </source>
</evidence>
<reference evidence="3" key="4">
    <citation type="journal article" date="2015" name="PLoS ONE">
        <title>Comprehensive Evaluation of Toxoplasma gondii VEG and Neospora caninum LIV Genomes with Tachyzoite Stage Transcriptome and Proteome Defines Novel Transcript Features.</title>
        <authorList>
            <person name="Ramaprasad A."/>
            <person name="Mourier T."/>
            <person name="Naeem R."/>
            <person name="Malas T.B."/>
            <person name="Moussa E."/>
            <person name="Panigrahi A."/>
            <person name="Vermont S.J."/>
            <person name="Otto T.D."/>
            <person name="Wastling J."/>
            <person name="Pain A."/>
        </authorList>
    </citation>
    <scope>NUCLEOTIDE SEQUENCE</scope>
    <source>
        <strain evidence="3">Liverpool</strain>
    </source>
</reference>
<keyword evidence="4" id="KW-1185">Reference proteome</keyword>
<dbReference type="VEuPathDB" id="ToxoDB:NCLIV_007040"/>
<dbReference type="EMBL" id="FR823383">
    <property type="protein sequence ID" value="CBZ50229.1"/>
    <property type="molecule type" value="Genomic_DNA"/>
</dbReference>
<sequence>METKLLPAGPGVLPQPCQRSLSLSPLLPASDRLRWKDLSQAELLSDLEEISLRAAALWEVSKLTSRDGAQRGSAERQETARDWGTLDEHFAKEVFRLAGEAIQVAREKENQEKAREEKEDGVKEENEQGGDEEKEEGGKAEREDEKEGAEAVSLFFEVNAMRQDIAQEAVDLSLSVDLLRLSLLSAASRCLSSEKQAEAWRLASVSTVASGVCTPPDSGMLPVQEAKIADRERFASHFRRVCTLRRSDGRRADEAFESFWMQPTCCRRPTDALQREALARARPSAAGDLVDFWHRLLRLPSVCFRHDAADLFSASALPQVAQDAKDAQRDSFLLNGSFVSGADGFARLLTRLHDILRPHARATLDSVLEALLILHLQNRTYTGGSSVDFLFPLLSLPPLCLLVPLPTNSMHNQLVTVHSPSNRHRLSSSSPDSSSSSPDSPPSSPDSPPSSPDSPPSSPDSSPSSPDSSSSSSSPSHLCSKTEGPVGVQLHAHIQYCFHVAASDGVSAEAPRNKVSLSSIWGGSAERRGSSLSALLGVSKKRKHTGQTKEKTETEERKEAGSKEALSKDTAQTLLEKVTIDVHWFGSVNLERLRRAHALHEKIKDALHTQTTQNDKARSIWEEVTSAFAVDADMAEAAKTGAKLPAHAAESSEDGLGNEAEPISQQCIYLKINAREIWENYLKAQETEGRKEKQRDA</sequence>
<feature type="compositionally biased region" description="Basic and acidic residues" evidence="1">
    <location>
        <begin position="136"/>
        <end position="146"/>
    </location>
</feature>
<gene>
    <name evidence="3" type="ORF">BN1204_007040</name>
    <name evidence="2" type="ORF">NCLIV_007040</name>
</gene>
<dbReference type="RefSeq" id="XP_003880264.1">
    <property type="nucleotide sequence ID" value="XM_003880215.1"/>
</dbReference>
<feature type="compositionally biased region" description="Basic and acidic residues" evidence="1">
    <location>
        <begin position="547"/>
        <end position="567"/>
    </location>
</feature>
<feature type="region of interest" description="Disordered" evidence="1">
    <location>
        <begin position="106"/>
        <end position="146"/>
    </location>
</feature>
<feature type="compositionally biased region" description="Low complexity" evidence="1">
    <location>
        <begin position="427"/>
        <end position="438"/>
    </location>
</feature>
<feature type="compositionally biased region" description="Basic and acidic residues" evidence="1">
    <location>
        <begin position="106"/>
        <end position="126"/>
    </location>
</feature>
<reference evidence="4" key="3">
    <citation type="journal article" date="2012" name="PLoS Pathog.">
        <title>Comparative genomics of the apicomplexan parasites Toxoplasma gondii and Neospora caninum: Coccidia differing in host range and transmission strategy.</title>
        <authorList>
            <person name="Reid A.J."/>
            <person name="Vermont S.J."/>
            <person name="Cotton J.A."/>
            <person name="Harris D."/>
            <person name="Hill-Cawthorne G.A."/>
            <person name="Konen-Waisman S."/>
            <person name="Latham S.M."/>
            <person name="Mourier T."/>
            <person name="Norton R."/>
            <person name="Quail M.A."/>
            <person name="Sanders M."/>
            <person name="Shanmugam D."/>
            <person name="Sohal A."/>
            <person name="Wasmuth J.D."/>
            <person name="Brunk B."/>
            <person name="Grigg M.E."/>
            <person name="Howard J.C."/>
            <person name="Parkinson J."/>
            <person name="Roos D.S."/>
            <person name="Trees A.J."/>
            <person name="Berriman M."/>
            <person name="Pain A."/>
            <person name="Wastling J.M."/>
        </authorList>
    </citation>
    <scope>NUCLEOTIDE SEQUENCE [LARGE SCALE GENOMIC DNA]</scope>
    <source>
        <strain evidence="4">Liverpool</strain>
    </source>
</reference>
<dbReference type="EMBL" id="LN714477">
    <property type="protein sequence ID" value="CEL64830.1"/>
    <property type="molecule type" value="Genomic_DNA"/>
</dbReference>
<dbReference type="AlphaFoldDB" id="F0V9R8"/>
<reference evidence="2" key="2">
    <citation type="submission" date="2011-03" db="EMBL/GenBank/DDBJ databases">
        <title>Comparative genomics and transcriptomics of Neospora caninum and Toxoplasma gondii.</title>
        <authorList>
            <person name="Reid A.J."/>
            <person name="Sohal A."/>
            <person name="Harris D."/>
            <person name="Quail M."/>
            <person name="Sanders M."/>
            <person name="Berriman M."/>
            <person name="Wastling J.M."/>
            <person name="Pain A."/>
        </authorList>
    </citation>
    <scope>NUCLEOTIDE SEQUENCE</scope>
    <source>
        <strain evidence="2">Liverpool</strain>
    </source>
</reference>